<dbReference type="GO" id="GO:0005634">
    <property type="term" value="C:nucleus"/>
    <property type="evidence" value="ECO:0007669"/>
    <property type="project" value="InterPro"/>
</dbReference>
<evidence type="ECO:0000256" key="1">
    <source>
        <dbReference type="ARBA" id="ARBA00004496"/>
    </source>
</evidence>
<sequence length="761" mass="86972">MDVLFNSIDVRDLLSVPDVDDASAPLSAPDLRLLIDRLQIRSVAIKSKVRQYILSHHSDFSALITQCSDVVSSSEHLSDQVTDLLRLISDRPIEVTTKAVIDEIVAKRRELSEKRDLLEFLGLFLDLSGKLELVKDELKTGSVEKAALSLKELKAALQVSDNDAQMENKPLPLVYDLLKNQWTECFEEIQELLLKCIEDALRFEHESITVRAKHHISIHGIELPTILKAMETLSIMDYGLAKVADSMIKTIVTPLVVNWSTPHYVEEITHESGNSADSVLRIVPSTDHKFDCSRGEAMYSALIQIVKFIYKSLCFQNDIWMRRFGRLTWPRMSDSIISNFLSKVVPDDASKLVDFQKIVEYTYEFETALKDLSFISSSDSKDERLRNFADNVEVHFASRKKVEILTKARNLLIRCDFHFREDNGKETQVKDDCNGNATCNYVVDLLFSSERCMVSEAAYQLMKLVHQTLKDVCLSSPRVGVEFYQAARDSLLLYEAVMPVKLEKQLDSINHAAVLIHNDCLYLSQEILGLAFEYRSNFPGLIKEVAVFVDLAPRFEMMAEEVLQRQIRLVVLNLKQEIDGADGFQNTHLIKQYESAKLSIDQVVFILEKVHIVWKSLLLPSTYKRSMSMFLEEIFSRVAKDILLLDDMAAEETLQLQSLIHLLFENLQPFLEFLLAIIQREKLQEYPVQTIDDLIPSLRKLQKIADLLDMPLKSITESWESGELVICGFTSPEVQDFIRAIFTQSTLRKECLHRIESTSFG</sequence>
<comment type="caution">
    <text evidence="15">The sequence shown here is derived from an EMBL/GenBank/DDBJ whole genome shotgun (WGS) entry which is preliminary data.</text>
</comment>
<dbReference type="GO" id="GO:0006888">
    <property type="term" value="P:endoplasmic reticulum to Golgi vesicle-mediated transport"/>
    <property type="evidence" value="ECO:0007669"/>
    <property type="project" value="TreeGrafter"/>
</dbReference>
<dbReference type="PANTHER" id="PTHR12205">
    <property type="entry name" value="CENTROMERE/KINETOCHORE PROTEIN ZW10"/>
    <property type="match status" value="1"/>
</dbReference>
<evidence type="ECO:0000313" key="15">
    <source>
        <dbReference type="EMBL" id="CAH9089060.1"/>
    </source>
</evidence>
<feature type="domain" description="ZW10 C-terminal helical" evidence="14">
    <location>
        <begin position="599"/>
        <end position="755"/>
    </location>
</feature>
<dbReference type="EMBL" id="CAMAPE010000020">
    <property type="protein sequence ID" value="CAH9089060.1"/>
    <property type="molecule type" value="Genomic_DNA"/>
</dbReference>
<dbReference type="Pfam" id="PF22766">
    <property type="entry name" value="ZW10_C2"/>
    <property type="match status" value="1"/>
</dbReference>
<name>A0A9P0Z7S2_CUSEU</name>
<dbReference type="AlphaFoldDB" id="A0A9P0Z7S2"/>
<dbReference type="PANTHER" id="PTHR12205:SF0">
    <property type="entry name" value="CENTROMERE_KINETOCHORE PROTEIN ZW10 HOMOLOG"/>
    <property type="match status" value="1"/>
</dbReference>
<organism evidence="15 16">
    <name type="scientific">Cuscuta europaea</name>
    <name type="common">European dodder</name>
    <dbReference type="NCBI Taxonomy" id="41803"/>
    <lineage>
        <taxon>Eukaryota</taxon>
        <taxon>Viridiplantae</taxon>
        <taxon>Streptophyta</taxon>
        <taxon>Embryophyta</taxon>
        <taxon>Tracheophyta</taxon>
        <taxon>Spermatophyta</taxon>
        <taxon>Magnoliopsida</taxon>
        <taxon>eudicotyledons</taxon>
        <taxon>Gunneridae</taxon>
        <taxon>Pentapetalae</taxon>
        <taxon>asterids</taxon>
        <taxon>lamiids</taxon>
        <taxon>Solanales</taxon>
        <taxon>Convolvulaceae</taxon>
        <taxon>Cuscuteae</taxon>
        <taxon>Cuscuta</taxon>
        <taxon>Cuscuta subgen. Cuscuta</taxon>
    </lineage>
</organism>
<evidence type="ECO:0000259" key="13">
    <source>
        <dbReference type="Pfam" id="PF20666"/>
    </source>
</evidence>
<evidence type="ECO:0000256" key="6">
    <source>
        <dbReference type="ARBA" id="ARBA00022618"/>
    </source>
</evidence>
<keyword evidence="7" id="KW-0498">Mitosis</keyword>
<comment type="subcellular location">
    <subcellularLocation>
        <location evidence="2">Chromosome</location>
        <location evidence="2">Centromere</location>
        <location evidence="2">Kinetochore</location>
    </subcellularLocation>
    <subcellularLocation>
        <location evidence="1">Cytoplasm</location>
    </subcellularLocation>
</comment>
<dbReference type="InterPro" id="IPR046362">
    <property type="entry name" value="Zw10/DSL1_C_sf"/>
</dbReference>
<dbReference type="Pfam" id="PF06248">
    <property type="entry name" value="Zw10_N"/>
    <property type="match status" value="1"/>
</dbReference>
<dbReference type="InterPro" id="IPR009361">
    <property type="entry name" value="Zw10_N"/>
</dbReference>
<dbReference type="Gene3D" id="1.10.357.150">
    <property type="match status" value="1"/>
</dbReference>
<keyword evidence="10" id="KW-0137">Centromere</keyword>
<keyword evidence="9" id="KW-0131">Cell cycle</keyword>
<proteinExistence type="inferred from homology"/>
<evidence type="ECO:0000259" key="11">
    <source>
        <dbReference type="Pfam" id="PF06248"/>
    </source>
</evidence>
<dbReference type="Proteomes" id="UP001152484">
    <property type="component" value="Unassembled WGS sequence"/>
</dbReference>
<dbReference type="OrthoDB" id="534815at2759"/>
<evidence type="ECO:0000256" key="4">
    <source>
        <dbReference type="ARBA" id="ARBA00022454"/>
    </source>
</evidence>
<evidence type="ECO:0000256" key="3">
    <source>
        <dbReference type="ARBA" id="ARBA00006245"/>
    </source>
</evidence>
<reference evidence="15" key="1">
    <citation type="submission" date="2022-07" db="EMBL/GenBank/DDBJ databases">
        <authorList>
            <person name="Macas J."/>
            <person name="Novak P."/>
            <person name="Neumann P."/>
        </authorList>
    </citation>
    <scope>NUCLEOTIDE SEQUENCE</scope>
</reference>
<evidence type="ECO:0000256" key="2">
    <source>
        <dbReference type="ARBA" id="ARBA00004629"/>
    </source>
</evidence>
<keyword evidence="4" id="KW-0158">Chromosome</keyword>
<evidence type="ECO:0000256" key="9">
    <source>
        <dbReference type="ARBA" id="ARBA00023306"/>
    </source>
</evidence>
<dbReference type="GO" id="GO:0007094">
    <property type="term" value="P:mitotic spindle assembly checkpoint signaling"/>
    <property type="evidence" value="ECO:0007669"/>
    <property type="project" value="TreeGrafter"/>
</dbReference>
<evidence type="ECO:0000256" key="8">
    <source>
        <dbReference type="ARBA" id="ARBA00022838"/>
    </source>
</evidence>
<keyword evidence="16" id="KW-1185">Reference proteome</keyword>
<dbReference type="Pfam" id="PF20666">
    <property type="entry name" value="ZW10_C"/>
    <property type="match status" value="1"/>
</dbReference>
<keyword evidence="5" id="KW-0963">Cytoplasm</keyword>
<dbReference type="Pfam" id="PF20665">
    <property type="entry name" value="Zw10_middle"/>
    <property type="match status" value="1"/>
</dbReference>
<dbReference type="InterPro" id="IPR048343">
    <property type="entry name" value="ZW10_C"/>
</dbReference>
<evidence type="ECO:0008006" key="17">
    <source>
        <dbReference type="Google" id="ProtNLM"/>
    </source>
</evidence>
<feature type="domain" description="Centromere/kinetochore protein zw10 C-terminal" evidence="13">
    <location>
        <begin position="447"/>
        <end position="574"/>
    </location>
</feature>
<dbReference type="InterPro" id="IPR055148">
    <property type="entry name" value="ZW10_C_2"/>
</dbReference>
<dbReference type="GO" id="GO:1990423">
    <property type="term" value="C:RZZ complex"/>
    <property type="evidence" value="ECO:0007669"/>
    <property type="project" value="TreeGrafter"/>
</dbReference>
<accession>A0A9P0Z7S2</accession>
<evidence type="ECO:0000256" key="5">
    <source>
        <dbReference type="ARBA" id="ARBA00022490"/>
    </source>
</evidence>
<comment type="similarity">
    <text evidence="3">Belongs to the ZW10 family.</text>
</comment>
<dbReference type="InterPro" id="IPR048344">
    <property type="entry name" value="Zw10_middle"/>
</dbReference>
<evidence type="ECO:0000256" key="7">
    <source>
        <dbReference type="ARBA" id="ARBA00022776"/>
    </source>
</evidence>
<protein>
    <recommendedName>
        <fullName evidence="17">Centromere/kinetochore protein zw10 homolog</fullName>
    </recommendedName>
</protein>
<gene>
    <name evidence="15" type="ORF">CEURO_LOCUS10703</name>
</gene>
<dbReference type="GO" id="GO:0051301">
    <property type="term" value="P:cell division"/>
    <property type="evidence" value="ECO:0007669"/>
    <property type="project" value="UniProtKB-KW"/>
</dbReference>
<keyword evidence="8" id="KW-0995">Kinetochore</keyword>
<evidence type="ECO:0000259" key="12">
    <source>
        <dbReference type="Pfam" id="PF20665"/>
    </source>
</evidence>
<evidence type="ECO:0000256" key="10">
    <source>
        <dbReference type="ARBA" id="ARBA00023328"/>
    </source>
</evidence>
<keyword evidence="6" id="KW-0132">Cell division</keyword>
<feature type="domain" description="Centromere/kinetochore protein zw10 middle" evidence="12">
    <location>
        <begin position="178"/>
        <end position="412"/>
    </location>
</feature>
<evidence type="ECO:0000313" key="16">
    <source>
        <dbReference type="Proteomes" id="UP001152484"/>
    </source>
</evidence>
<feature type="domain" description="Centromere/kinetochore protein zw10 N-terminal" evidence="11">
    <location>
        <begin position="39"/>
        <end position="123"/>
    </location>
</feature>
<evidence type="ECO:0000259" key="14">
    <source>
        <dbReference type="Pfam" id="PF22766"/>
    </source>
</evidence>
<dbReference type="GO" id="GO:0005737">
    <property type="term" value="C:cytoplasm"/>
    <property type="evidence" value="ECO:0007669"/>
    <property type="project" value="UniProtKB-SubCell"/>
</dbReference>